<dbReference type="Proteomes" id="UP000732399">
    <property type="component" value="Unassembled WGS sequence"/>
</dbReference>
<accession>A0ABX1CSD7</accession>
<dbReference type="RefSeq" id="WP_168135981.1">
    <property type="nucleotide sequence ID" value="NZ_JAAVJH010000018.1"/>
</dbReference>
<proteinExistence type="predicted"/>
<evidence type="ECO:0000313" key="2">
    <source>
        <dbReference type="Proteomes" id="UP000732399"/>
    </source>
</evidence>
<sequence length="82" mass="9082">MKLQRLQAMPDWPIRMTADVASLFMCVSESTFLARYGALAFKEGANTFWARATLEREVAKQASLPQLAPAGASEDSSWDDLD</sequence>
<keyword evidence="2" id="KW-1185">Reference proteome</keyword>
<organism evidence="1 2">
    <name type="scientific">Sphingomonas corticis</name>
    <dbReference type="NCBI Taxonomy" id="2722791"/>
    <lineage>
        <taxon>Bacteria</taxon>
        <taxon>Pseudomonadati</taxon>
        <taxon>Pseudomonadota</taxon>
        <taxon>Alphaproteobacteria</taxon>
        <taxon>Sphingomonadales</taxon>
        <taxon>Sphingomonadaceae</taxon>
        <taxon>Sphingomonas</taxon>
    </lineage>
</organism>
<reference evidence="1 2" key="1">
    <citation type="submission" date="2020-03" db="EMBL/GenBank/DDBJ databases">
        <authorList>
            <person name="Wang L."/>
            <person name="He N."/>
            <person name="Li Y."/>
            <person name="Fang Y."/>
            <person name="Zhang F."/>
        </authorList>
    </citation>
    <scope>NUCLEOTIDE SEQUENCE [LARGE SCALE GENOMIC DNA]</scope>
    <source>
        <strain evidence="1 2">36D10-4-7</strain>
    </source>
</reference>
<name>A0ABX1CSD7_9SPHN</name>
<evidence type="ECO:0000313" key="1">
    <source>
        <dbReference type="EMBL" id="NJR80424.1"/>
    </source>
</evidence>
<dbReference type="EMBL" id="JAAVJH010000018">
    <property type="protein sequence ID" value="NJR80424.1"/>
    <property type="molecule type" value="Genomic_DNA"/>
</dbReference>
<gene>
    <name evidence="1" type="ORF">HBH26_17745</name>
</gene>
<protein>
    <submittedName>
        <fullName evidence="1">Uncharacterized protein</fullName>
    </submittedName>
</protein>
<comment type="caution">
    <text evidence="1">The sequence shown here is derived from an EMBL/GenBank/DDBJ whole genome shotgun (WGS) entry which is preliminary data.</text>
</comment>